<protein>
    <submittedName>
        <fullName evidence="2">Cyclic di-GMP phosphodiesterase CdgJ</fullName>
        <ecNumber evidence="2">3.1.4.52</ecNumber>
    </submittedName>
</protein>
<dbReference type="GO" id="GO:0071111">
    <property type="term" value="F:cyclic-guanylate-specific phosphodiesterase activity"/>
    <property type="evidence" value="ECO:0007669"/>
    <property type="project" value="UniProtKB-EC"/>
</dbReference>
<sequence>MVLGLGQLKQWVYLLSFKQSDGDFSAEIIKTSFLRGSLCSELSQYATRLNLAKSDAYLLGMFSTLDVLLQIPLKEALRELPIIDEIRDALTEKTGSAGTLYRLILAYETADWGTVSSCAEELGLDSNIVAQKYLECVEAVNYTWNSLQRPFSEE</sequence>
<organism evidence="2">
    <name type="scientific">bioreactor metagenome</name>
    <dbReference type="NCBI Taxonomy" id="1076179"/>
    <lineage>
        <taxon>unclassified sequences</taxon>
        <taxon>metagenomes</taxon>
        <taxon>ecological metagenomes</taxon>
    </lineage>
</organism>
<dbReference type="EMBL" id="VSSQ01120812">
    <property type="protein sequence ID" value="MPN53567.1"/>
    <property type="molecule type" value="Genomic_DNA"/>
</dbReference>
<dbReference type="PROSITE" id="PS51833">
    <property type="entry name" value="HDOD"/>
    <property type="match status" value="1"/>
</dbReference>
<dbReference type="Gene3D" id="1.10.3210.10">
    <property type="entry name" value="Hypothetical protein af1432"/>
    <property type="match status" value="1"/>
</dbReference>
<evidence type="ECO:0000313" key="2">
    <source>
        <dbReference type="EMBL" id="MPN53567.1"/>
    </source>
</evidence>
<feature type="domain" description="HDOD" evidence="1">
    <location>
        <begin position="1"/>
        <end position="128"/>
    </location>
</feature>
<dbReference type="EC" id="3.1.4.52" evidence="2"/>
<dbReference type="AlphaFoldDB" id="A0A645IQP8"/>
<proteinExistence type="predicted"/>
<gene>
    <name evidence="2" type="primary">cdgJ_16</name>
    <name evidence="2" type="ORF">SDC9_201231</name>
</gene>
<comment type="caution">
    <text evidence="2">The sequence shown here is derived from an EMBL/GenBank/DDBJ whole genome shotgun (WGS) entry which is preliminary data.</text>
</comment>
<keyword evidence="2" id="KW-0378">Hydrolase</keyword>
<evidence type="ECO:0000259" key="1">
    <source>
        <dbReference type="PROSITE" id="PS51833"/>
    </source>
</evidence>
<dbReference type="InterPro" id="IPR013976">
    <property type="entry name" value="HDOD"/>
</dbReference>
<reference evidence="2" key="1">
    <citation type="submission" date="2019-08" db="EMBL/GenBank/DDBJ databases">
        <authorList>
            <person name="Kucharzyk K."/>
            <person name="Murdoch R.W."/>
            <person name="Higgins S."/>
            <person name="Loffler F."/>
        </authorList>
    </citation>
    <scope>NUCLEOTIDE SEQUENCE</scope>
</reference>
<name>A0A645IQP8_9ZZZZ</name>
<dbReference type="SUPFAM" id="SSF109604">
    <property type="entry name" value="HD-domain/PDEase-like"/>
    <property type="match status" value="1"/>
</dbReference>
<accession>A0A645IQP8</accession>